<gene>
    <name evidence="3" type="ORF">PBRA_008431</name>
    <name evidence="4" type="ORF">PLBR_LOCUS8792</name>
</gene>
<organism evidence="3 5">
    <name type="scientific">Plasmodiophora brassicae</name>
    <name type="common">Clubroot disease agent</name>
    <dbReference type="NCBI Taxonomy" id="37360"/>
    <lineage>
        <taxon>Eukaryota</taxon>
        <taxon>Sar</taxon>
        <taxon>Rhizaria</taxon>
        <taxon>Endomyxa</taxon>
        <taxon>Phytomyxea</taxon>
        <taxon>Plasmodiophorida</taxon>
        <taxon>Plasmodiophoridae</taxon>
        <taxon>Plasmodiophora</taxon>
    </lineage>
</organism>
<geneLocation type="mitochondrion" evidence="4"/>
<proteinExistence type="predicted"/>
<feature type="region of interest" description="Disordered" evidence="1">
    <location>
        <begin position="146"/>
        <end position="195"/>
    </location>
</feature>
<feature type="compositionally biased region" description="Low complexity" evidence="1">
    <location>
        <begin position="160"/>
        <end position="169"/>
    </location>
</feature>
<protein>
    <recommendedName>
        <fullName evidence="2">Chromo domain-containing protein</fullName>
    </recommendedName>
</protein>
<evidence type="ECO:0000313" key="4">
    <source>
        <dbReference type="EMBL" id="SPR01577.1"/>
    </source>
</evidence>
<dbReference type="OrthoDB" id="3647690at2759"/>
<dbReference type="EMBL" id="OVEO01000018">
    <property type="protein sequence ID" value="SPR01577.1"/>
    <property type="molecule type" value="Genomic_DNA"/>
</dbReference>
<dbReference type="EMBL" id="CDSF01000109">
    <property type="protein sequence ID" value="CEP01119.1"/>
    <property type="molecule type" value="Genomic_DNA"/>
</dbReference>
<dbReference type="PROSITE" id="PS50013">
    <property type="entry name" value="CHROMO_2"/>
    <property type="match status" value="1"/>
</dbReference>
<dbReference type="AlphaFoldDB" id="A0A0G4J1D4"/>
<accession>A0A0G4J1D4</accession>
<evidence type="ECO:0000313" key="3">
    <source>
        <dbReference type="EMBL" id="CEP01119.1"/>
    </source>
</evidence>
<evidence type="ECO:0000313" key="5">
    <source>
        <dbReference type="Proteomes" id="UP000039324"/>
    </source>
</evidence>
<dbReference type="InterPro" id="IPR016197">
    <property type="entry name" value="Chromo-like_dom_sf"/>
</dbReference>
<dbReference type="Proteomes" id="UP000290189">
    <property type="component" value="Unassembled WGS sequence"/>
</dbReference>
<reference evidence="3 5" key="1">
    <citation type="submission" date="2015-02" db="EMBL/GenBank/DDBJ databases">
        <authorList>
            <person name="Chooi Y.-H."/>
        </authorList>
    </citation>
    <scope>NUCLEOTIDE SEQUENCE [LARGE SCALE GENOMIC DNA]</scope>
    <source>
        <strain evidence="3">E3</strain>
    </source>
</reference>
<sequence>MTLGVDGGDGVVGVEFSDLKGDLLAAWRSGPSSDALPPSMGRGPRAPIQAAGAIRDREPPRHAVCFSVVMERAFGRQPCLKPAVDEGPDQHVYKVRAILKRRRVHWRTVYLVDWDGAQPDGRPWRPSWEPECHISDDLLHEFRHRQRRRRPADANHRHGPPSSSSFRSWHGGGGGSSTSASVRGQPSSTTTVCSA</sequence>
<feature type="domain" description="Chromo" evidence="2">
    <location>
        <begin position="93"/>
        <end position="157"/>
    </location>
</feature>
<dbReference type="Proteomes" id="UP000039324">
    <property type="component" value="Unassembled WGS sequence"/>
</dbReference>
<dbReference type="Gene3D" id="2.40.50.40">
    <property type="match status" value="1"/>
</dbReference>
<keyword evidence="5" id="KW-1185">Reference proteome</keyword>
<evidence type="ECO:0000313" key="6">
    <source>
        <dbReference type="Proteomes" id="UP000290189"/>
    </source>
</evidence>
<reference evidence="4 6" key="2">
    <citation type="submission" date="2018-03" db="EMBL/GenBank/DDBJ databases">
        <authorList>
            <person name="Fogelqvist J."/>
        </authorList>
    </citation>
    <scope>NUCLEOTIDE SEQUENCE [LARGE SCALE GENOMIC DNA]</scope>
</reference>
<keyword evidence="4" id="KW-0496">Mitochondrion</keyword>
<name>A0A0G4J1D4_PLABS</name>
<evidence type="ECO:0000259" key="2">
    <source>
        <dbReference type="PROSITE" id="PS50013"/>
    </source>
</evidence>
<feature type="compositionally biased region" description="Polar residues" evidence="1">
    <location>
        <begin position="185"/>
        <end position="195"/>
    </location>
</feature>
<dbReference type="SUPFAM" id="SSF54160">
    <property type="entry name" value="Chromo domain-like"/>
    <property type="match status" value="1"/>
</dbReference>
<dbReference type="CDD" id="cd00024">
    <property type="entry name" value="CD_CSD"/>
    <property type="match status" value="1"/>
</dbReference>
<dbReference type="InterPro" id="IPR000953">
    <property type="entry name" value="Chromo/chromo_shadow_dom"/>
</dbReference>
<evidence type="ECO:0000256" key="1">
    <source>
        <dbReference type="SAM" id="MobiDB-lite"/>
    </source>
</evidence>